<feature type="region of interest" description="Disordered" evidence="1">
    <location>
        <begin position="256"/>
        <end position="302"/>
    </location>
</feature>
<dbReference type="Gene3D" id="1.10.375.10">
    <property type="entry name" value="Human Immunodeficiency Virus Type 1 Capsid Protein"/>
    <property type="match status" value="1"/>
</dbReference>
<dbReference type="InterPro" id="IPR050195">
    <property type="entry name" value="Primate_lentivir_Gag_pol-like"/>
</dbReference>
<dbReference type="Proteomes" id="UP000796761">
    <property type="component" value="Unassembled WGS sequence"/>
</dbReference>
<evidence type="ECO:0000259" key="2">
    <source>
        <dbReference type="Pfam" id="PF19317"/>
    </source>
</evidence>
<dbReference type="InterPro" id="IPR045345">
    <property type="entry name" value="Gag_p24_C"/>
</dbReference>
<dbReference type="SUPFAM" id="SSF47943">
    <property type="entry name" value="Retrovirus capsid protein, N-terminal core domain"/>
    <property type="match status" value="1"/>
</dbReference>
<gene>
    <name evidence="3" type="ORF">HGM15179_015480</name>
</gene>
<dbReference type="InterPro" id="IPR008919">
    <property type="entry name" value="Retrov_capsid_N"/>
</dbReference>
<dbReference type="Pfam" id="PF00607">
    <property type="entry name" value="Gag_p24"/>
    <property type="match status" value="1"/>
</dbReference>
<name>A0A8K1LF78_9PASS</name>
<dbReference type="EMBL" id="SWJQ01000685">
    <property type="protein sequence ID" value="TRZ11627.1"/>
    <property type="molecule type" value="Genomic_DNA"/>
</dbReference>
<dbReference type="Pfam" id="PF19317">
    <property type="entry name" value="Gag_p24_C"/>
    <property type="match status" value="1"/>
</dbReference>
<keyword evidence="4" id="KW-1185">Reference proteome</keyword>
<dbReference type="Gene3D" id="1.10.1200.30">
    <property type="match status" value="1"/>
</dbReference>
<dbReference type="OrthoDB" id="9398000at2759"/>
<dbReference type="InterPro" id="IPR036875">
    <property type="entry name" value="Znf_CCHC_sf"/>
</dbReference>
<dbReference type="InterPro" id="IPR008916">
    <property type="entry name" value="Retrov_capsid_C"/>
</dbReference>
<dbReference type="GO" id="GO:0016032">
    <property type="term" value="P:viral process"/>
    <property type="evidence" value="ECO:0007669"/>
    <property type="project" value="InterPro"/>
</dbReference>
<reference evidence="3" key="1">
    <citation type="submission" date="2019-04" db="EMBL/GenBank/DDBJ databases">
        <title>Genome assembly of Zosterops borbonicus 15179.</title>
        <authorList>
            <person name="Leroy T."/>
            <person name="Anselmetti Y."/>
            <person name="Tilak M.-K."/>
            <person name="Nabholz B."/>
        </authorList>
    </citation>
    <scope>NUCLEOTIDE SEQUENCE</scope>
    <source>
        <strain evidence="3">HGM_15179</strain>
        <tissue evidence="3">Muscle</tissue>
    </source>
</reference>
<organism evidence="3 4">
    <name type="scientific">Zosterops borbonicus</name>
    <dbReference type="NCBI Taxonomy" id="364589"/>
    <lineage>
        <taxon>Eukaryota</taxon>
        <taxon>Metazoa</taxon>
        <taxon>Chordata</taxon>
        <taxon>Craniata</taxon>
        <taxon>Vertebrata</taxon>
        <taxon>Euteleostomi</taxon>
        <taxon>Archelosauria</taxon>
        <taxon>Archosauria</taxon>
        <taxon>Dinosauria</taxon>
        <taxon>Saurischia</taxon>
        <taxon>Theropoda</taxon>
        <taxon>Coelurosauria</taxon>
        <taxon>Aves</taxon>
        <taxon>Neognathae</taxon>
        <taxon>Neoaves</taxon>
        <taxon>Telluraves</taxon>
        <taxon>Australaves</taxon>
        <taxon>Passeriformes</taxon>
        <taxon>Sylvioidea</taxon>
        <taxon>Zosteropidae</taxon>
        <taxon>Zosterops</taxon>
    </lineage>
</organism>
<dbReference type="AlphaFoldDB" id="A0A8K1LF78"/>
<dbReference type="GO" id="GO:0008270">
    <property type="term" value="F:zinc ion binding"/>
    <property type="evidence" value="ECO:0007669"/>
    <property type="project" value="InterPro"/>
</dbReference>
<sequence length="345" mass="38734">MGSEEEGEGSGSESPRIPSLAPVVYRRTRGGGEEASWQQLSQNVIKELMKALKEYGRTSPYFLGLLSGQLTGSVVVPHDLKHLFRCLHSKTYYQLWEATWKTLLLDTLPSLLETPDTAVDNEGNLITIKHLMGEGNWETPQKQAAGIPKEVLQVVARIAEKAFVTMRPSGPLQSYLDVFQGADEHYLKFVERLTAAVENQEEDEVARGRLLQSLAFKHTNQVCTQAILTLPREPKPTLQDFIKVVTEVVPLMTPARPEKKSHRQTVVAVVADTQPSPTTNPIPGPKTPGLNRRPSGRPADRPCALCGRRGHWWQKCPWRDEFHQFKKQKEGEKGGAKYQDRNQKN</sequence>
<protein>
    <recommendedName>
        <fullName evidence="2">Retroviral nucleocapsid Gag protein p24 C-terminal domain-containing protein</fullName>
    </recommendedName>
</protein>
<feature type="region of interest" description="Disordered" evidence="1">
    <location>
        <begin position="326"/>
        <end position="345"/>
    </location>
</feature>
<evidence type="ECO:0000256" key="1">
    <source>
        <dbReference type="SAM" id="MobiDB-lite"/>
    </source>
</evidence>
<evidence type="ECO:0000313" key="4">
    <source>
        <dbReference type="Proteomes" id="UP000796761"/>
    </source>
</evidence>
<evidence type="ECO:0000313" key="3">
    <source>
        <dbReference type="EMBL" id="TRZ11627.1"/>
    </source>
</evidence>
<proteinExistence type="predicted"/>
<dbReference type="GO" id="GO:0003676">
    <property type="term" value="F:nucleic acid binding"/>
    <property type="evidence" value="ECO:0007669"/>
    <property type="project" value="InterPro"/>
</dbReference>
<feature type="domain" description="Retroviral nucleocapsid Gag protein p24 C-terminal" evidence="2">
    <location>
        <begin position="174"/>
        <end position="243"/>
    </location>
</feature>
<dbReference type="PANTHER" id="PTHR40389:SF3">
    <property type="entry name" value="IGE-BINDING PROTEIN"/>
    <property type="match status" value="1"/>
</dbReference>
<dbReference type="PANTHER" id="PTHR40389">
    <property type="entry name" value="ENDOGENOUS RETROVIRUS GROUP K MEMBER 24 GAG POLYPROTEIN-RELATED"/>
    <property type="match status" value="1"/>
</dbReference>
<dbReference type="SUPFAM" id="SSF47353">
    <property type="entry name" value="Retrovirus capsid dimerization domain-like"/>
    <property type="match status" value="1"/>
</dbReference>
<dbReference type="SUPFAM" id="SSF57756">
    <property type="entry name" value="Retrovirus zinc finger-like domains"/>
    <property type="match status" value="1"/>
</dbReference>
<comment type="caution">
    <text evidence="3">The sequence shown here is derived from an EMBL/GenBank/DDBJ whole genome shotgun (WGS) entry which is preliminary data.</text>
</comment>
<accession>A0A8K1LF78</accession>